<dbReference type="EMBL" id="REGN01010676">
    <property type="protein sequence ID" value="RMZ98597.1"/>
    <property type="molecule type" value="Genomic_DNA"/>
</dbReference>
<dbReference type="Proteomes" id="UP000276133">
    <property type="component" value="Unassembled WGS sequence"/>
</dbReference>
<proteinExistence type="predicted"/>
<keyword evidence="3" id="KW-1185">Reference proteome</keyword>
<comment type="caution">
    <text evidence="2">The sequence shown here is derived from an EMBL/GenBank/DDBJ whole genome shotgun (WGS) entry which is preliminary data.</text>
</comment>
<protein>
    <submittedName>
        <fullName evidence="2">Uncharacterized protein</fullName>
    </submittedName>
</protein>
<feature type="region of interest" description="Disordered" evidence="1">
    <location>
        <begin position="44"/>
        <end position="74"/>
    </location>
</feature>
<reference evidence="2 3" key="1">
    <citation type="journal article" date="2018" name="Sci. Rep.">
        <title>Genomic signatures of local adaptation to the degree of environmental predictability in rotifers.</title>
        <authorList>
            <person name="Franch-Gras L."/>
            <person name="Hahn C."/>
            <person name="Garcia-Roger E.M."/>
            <person name="Carmona M.J."/>
            <person name="Serra M."/>
            <person name="Gomez A."/>
        </authorList>
    </citation>
    <scope>NUCLEOTIDE SEQUENCE [LARGE SCALE GENOMIC DNA]</scope>
    <source>
        <strain evidence="2">HYR1</strain>
    </source>
</reference>
<gene>
    <name evidence="2" type="ORF">BpHYR1_001445</name>
</gene>
<name>A0A3M7PIV0_BRAPC</name>
<evidence type="ECO:0000313" key="2">
    <source>
        <dbReference type="EMBL" id="RMZ98597.1"/>
    </source>
</evidence>
<evidence type="ECO:0000313" key="3">
    <source>
        <dbReference type="Proteomes" id="UP000276133"/>
    </source>
</evidence>
<dbReference type="AlphaFoldDB" id="A0A3M7PIV0"/>
<sequence>MQLNINFTIKKKKLKNFYKSERERERVENRISRTSEHSRLIKQITKKISTRPSPDAPDAAGQINENFIYRKPSN</sequence>
<evidence type="ECO:0000256" key="1">
    <source>
        <dbReference type="SAM" id="MobiDB-lite"/>
    </source>
</evidence>
<organism evidence="2 3">
    <name type="scientific">Brachionus plicatilis</name>
    <name type="common">Marine rotifer</name>
    <name type="synonym">Brachionus muelleri</name>
    <dbReference type="NCBI Taxonomy" id="10195"/>
    <lineage>
        <taxon>Eukaryota</taxon>
        <taxon>Metazoa</taxon>
        <taxon>Spiralia</taxon>
        <taxon>Gnathifera</taxon>
        <taxon>Rotifera</taxon>
        <taxon>Eurotatoria</taxon>
        <taxon>Monogononta</taxon>
        <taxon>Pseudotrocha</taxon>
        <taxon>Ploima</taxon>
        <taxon>Brachionidae</taxon>
        <taxon>Brachionus</taxon>
    </lineage>
</organism>
<accession>A0A3M7PIV0</accession>